<name>A0A645HXA6_9ZZZZ</name>
<protein>
    <submittedName>
        <fullName evidence="1">Uncharacterized protein</fullName>
    </submittedName>
</protein>
<reference evidence="1" key="1">
    <citation type="submission" date="2019-08" db="EMBL/GenBank/DDBJ databases">
        <authorList>
            <person name="Kucharzyk K."/>
            <person name="Murdoch R.W."/>
            <person name="Higgins S."/>
            <person name="Loffler F."/>
        </authorList>
    </citation>
    <scope>NUCLEOTIDE SEQUENCE</scope>
</reference>
<proteinExistence type="predicted"/>
<evidence type="ECO:0000313" key="1">
    <source>
        <dbReference type="EMBL" id="MPN42829.1"/>
    </source>
</evidence>
<gene>
    <name evidence="1" type="ORF">SDC9_190387</name>
</gene>
<sequence>MQVIFFSQAQAVCNEAGDLAKLFSFLDQFRQIGAQGGFAAGEDDVRNASVPGFFQDLLPFLTVQVAFDAVHRSKGDAVVIGRLVGEGTIQP</sequence>
<accession>A0A645HXA6</accession>
<comment type="caution">
    <text evidence="1">The sequence shown here is derived from an EMBL/GenBank/DDBJ whole genome shotgun (WGS) entry which is preliminary data.</text>
</comment>
<dbReference type="EMBL" id="VSSQ01100827">
    <property type="protein sequence ID" value="MPN42829.1"/>
    <property type="molecule type" value="Genomic_DNA"/>
</dbReference>
<dbReference type="AlphaFoldDB" id="A0A645HXA6"/>
<organism evidence="1">
    <name type="scientific">bioreactor metagenome</name>
    <dbReference type="NCBI Taxonomy" id="1076179"/>
    <lineage>
        <taxon>unclassified sequences</taxon>
        <taxon>metagenomes</taxon>
        <taxon>ecological metagenomes</taxon>
    </lineage>
</organism>